<evidence type="ECO:0000259" key="3">
    <source>
        <dbReference type="Pfam" id="PF00370"/>
    </source>
</evidence>
<evidence type="ECO:0000313" key="5">
    <source>
        <dbReference type="EMBL" id="CAB4572468.1"/>
    </source>
</evidence>
<name>A0A6J6EHF0_9ZZZZ</name>
<dbReference type="GO" id="GO:0005975">
    <property type="term" value="P:carbohydrate metabolic process"/>
    <property type="evidence" value="ECO:0007669"/>
    <property type="project" value="InterPro"/>
</dbReference>
<feature type="domain" description="Carbohydrate kinase FGGY N-terminal" evidence="3">
    <location>
        <begin position="6"/>
        <end position="243"/>
    </location>
</feature>
<organism evidence="5">
    <name type="scientific">freshwater metagenome</name>
    <dbReference type="NCBI Taxonomy" id="449393"/>
    <lineage>
        <taxon>unclassified sequences</taxon>
        <taxon>metagenomes</taxon>
        <taxon>ecological metagenomes</taxon>
    </lineage>
</organism>
<dbReference type="PANTHER" id="PTHR43095:SF2">
    <property type="entry name" value="GLUCONOKINASE"/>
    <property type="match status" value="1"/>
</dbReference>
<accession>A0A6J6EHF0</accession>
<evidence type="ECO:0000256" key="2">
    <source>
        <dbReference type="ARBA" id="ARBA00022777"/>
    </source>
</evidence>
<dbReference type="GO" id="GO:0016301">
    <property type="term" value="F:kinase activity"/>
    <property type="evidence" value="ECO:0007669"/>
    <property type="project" value="UniProtKB-KW"/>
</dbReference>
<protein>
    <submittedName>
        <fullName evidence="5">Unannotated protein</fullName>
    </submittedName>
</protein>
<dbReference type="EMBL" id="CAEZTT010000027">
    <property type="protein sequence ID" value="CAB4572468.1"/>
    <property type="molecule type" value="Genomic_DNA"/>
</dbReference>
<keyword evidence="2" id="KW-0418">Kinase</keyword>
<dbReference type="PIRSF" id="PIRSF000538">
    <property type="entry name" value="GlpK"/>
    <property type="match status" value="1"/>
</dbReference>
<dbReference type="InterPro" id="IPR000577">
    <property type="entry name" value="Carb_kinase_FGGY"/>
</dbReference>
<dbReference type="InterPro" id="IPR043129">
    <property type="entry name" value="ATPase_NBD"/>
</dbReference>
<feature type="domain" description="Carbohydrate kinase FGGY C-terminal" evidence="4">
    <location>
        <begin position="254"/>
        <end position="435"/>
    </location>
</feature>
<evidence type="ECO:0000259" key="4">
    <source>
        <dbReference type="Pfam" id="PF02782"/>
    </source>
</evidence>
<dbReference type="PANTHER" id="PTHR43095">
    <property type="entry name" value="SUGAR KINASE"/>
    <property type="match status" value="1"/>
</dbReference>
<evidence type="ECO:0000256" key="1">
    <source>
        <dbReference type="ARBA" id="ARBA00022679"/>
    </source>
</evidence>
<dbReference type="SUPFAM" id="SSF53067">
    <property type="entry name" value="Actin-like ATPase domain"/>
    <property type="match status" value="2"/>
</dbReference>
<reference evidence="5" key="1">
    <citation type="submission" date="2020-05" db="EMBL/GenBank/DDBJ databases">
        <authorList>
            <person name="Chiriac C."/>
            <person name="Salcher M."/>
            <person name="Ghai R."/>
            <person name="Kavagutti S V."/>
        </authorList>
    </citation>
    <scope>NUCLEOTIDE SEQUENCE</scope>
</reference>
<dbReference type="Pfam" id="PF02782">
    <property type="entry name" value="FGGY_C"/>
    <property type="match status" value="1"/>
</dbReference>
<dbReference type="InterPro" id="IPR018484">
    <property type="entry name" value="FGGY_N"/>
</dbReference>
<dbReference type="InterPro" id="IPR050406">
    <property type="entry name" value="FGGY_Carb_Kinase"/>
</dbReference>
<keyword evidence="1" id="KW-0808">Transferase</keyword>
<sequence length="487" mass="52446">MSREVLVGLDVGTSSVKALFITAAGEVIDRIESKLTTQYRTGNVAEQDANDYWRAVIEIFDRAGSIRDEIVSIGLSGQTPSVVCIDEVGNPTYPVLIWQDARATKEAAQLDAHFGNPVPVIGTSLPWSASACAAKLLWLSRHEPDVVAKTRWVLQPKDFIGFKLSANAISDPWSSKGLCNVLTKAAIPEVFDFVGWDARVTPALMDGTASRGKLTQSARNELGLRNPEIEVSVGLSDAMCGMLSIGALTEPKAFVITGTSAIVGIATEQQVSDAAGLYVIPQTCAPLNVVYGPTQSSGASVDWIAKLFSISIDQVMDSAQEAELSLVPIYLPYISGERAPIWRTDIRGSFSYVDAAATKNEFCAGVLEGISFAERTVLDAAAKTLKTSYSAVTLGGHAGNDHRWDSVRLRTLGKDLVRKTDIDSTTRGAAMLARVLLTGSIADSVEALAPTSEFSIPTGSDVQYAQQRYQEFLTMREMTLELIDNRN</sequence>
<dbReference type="Gene3D" id="3.30.420.40">
    <property type="match status" value="2"/>
</dbReference>
<dbReference type="Pfam" id="PF00370">
    <property type="entry name" value="FGGY_N"/>
    <property type="match status" value="1"/>
</dbReference>
<dbReference type="AlphaFoldDB" id="A0A6J6EHF0"/>
<proteinExistence type="predicted"/>
<gene>
    <name evidence="5" type="ORF">UFOPK1726_00363</name>
</gene>
<dbReference type="InterPro" id="IPR018485">
    <property type="entry name" value="FGGY_C"/>
</dbReference>